<dbReference type="InterPro" id="IPR036765">
    <property type="entry name" value="ZipA_FtsZ-bd_C_sf"/>
</dbReference>
<comment type="function">
    <text evidence="1">Essential cell division protein that stabilizes the FtsZ protofilaments by cross-linking them and that serves as a cytoplasmic membrane anchor for the Z ring. Also required for the recruitment to the septal ring of downstream cell division proteins.</text>
</comment>
<organism evidence="4 5">
    <name type="scientific">Candidatus Nitrosymbiomonas proteolyticus</name>
    <dbReference type="NCBI Taxonomy" id="2608984"/>
    <lineage>
        <taxon>Bacteria</taxon>
        <taxon>Bacillati</taxon>
        <taxon>Armatimonadota</taxon>
        <taxon>Armatimonadota incertae sedis</taxon>
        <taxon>Candidatus Nitrosymbiomonas</taxon>
    </lineage>
</organism>
<dbReference type="Pfam" id="PF04354">
    <property type="entry name" value="ZipA_C"/>
    <property type="match status" value="1"/>
</dbReference>
<dbReference type="SUPFAM" id="SSF64383">
    <property type="entry name" value="Cell-division protein ZipA, C-terminal domain"/>
    <property type="match status" value="1"/>
</dbReference>
<feature type="domain" description="ZipA C-terminal FtsZ-binding" evidence="3">
    <location>
        <begin position="182"/>
        <end position="284"/>
    </location>
</feature>
<name>A0A809R991_9BACT</name>
<dbReference type="InterPro" id="IPR007449">
    <property type="entry name" value="ZipA_FtsZ-bd_C"/>
</dbReference>
<keyword evidence="2" id="KW-0472">Membrane</keyword>
<dbReference type="EMBL" id="AP021858">
    <property type="protein sequence ID" value="BBO24133.1"/>
    <property type="molecule type" value="Genomic_DNA"/>
</dbReference>
<dbReference type="GO" id="GO:0090529">
    <property type="term" value="P:cell septum assembly"/>
    <property type="evidence" value="ECO:0007669"/>
    <property type="project" value="InterPro"/>
</dbReference>
<evidence type="ECO:0000313" key="5">
    <source>
        <dbReference type="Proteomes" id="UP000662873"/>
    </source>
</evidence>
<dbReference type="Proteomes" id="UP000662873">
    <property type="component" value="Chromosome"/>
</dbReference>
<dbReference type="AlphaFoldDB" id="A0A809R991"/>
<comment type="subcellular location">
    <subcellularLocation>
        <location evidence="2">Cell inner membrane</location>
        <topology evidence="2">Single-pass type I membrane protein</topology>
    </subcellularLocation>
</comment>
<gene>
    <name evidence="4" type="ORF">NPRO_17280</name>
</gene>
<comment type="similarity">
    <text evidence="1">Belongs to the ZipA family.</text>
</comment>
<proteinExistence type="inferred from homology"/>
<evidence type="ECO:0000313" key="4">
    <source>
        <dbReference type="EMBL" id="BBO24133.1"/>
    </source>
</evidence>
<keyword evidence="1" id="KW-0131">Cell cycle</keyword>
<evidence type="ECO:0000256" key="1">
    <source>
        <dbReference type="RuleBase" id="RU003612"/>
    </source>
</evidence>
<keyword evidence="2" id="KW-1003">Cell membrane</keyword>
<keyword evidence="1" id="KW-0132">Cell division</keyword>
<keyword evidence="2" id="KW-0812">Transmembrane</keyword>
<dbReference type="KEGG" id="npy:NPRO_17280"/>
<protein>
    <recommendedName>
        <fullName evidence="1">Cell division protein ZipA</fullName>
    </recommendedName>
</protein>
<accession>A0A809R991</accession>
<sequence>MDSDNAQGVFGAILSRDPQVALDIAQIAFPEIGVGPLHATQYVIELVGPRTSRGETTRSLLSPSALGALGNPSVFVLGLADVSWAPLTPSDSRPSYDSIALCWDVVSSRGTLSSGSAAQLLERVRPIAERLERIPMPLPTPDMIDPKVAELLERRESLDVGVSIGLVGPEGGIPERDVWVQAARMGFDLSREGEFVWRAPQWPHDLLALASWEPNEIFRLGNVTQGVRHRVIGLGFNLPTSPAPLEVLNEALRAARLLESELQATATDDEFVPLDRTGEEELRQGARLAVEACSAAGFRPGSPAALSLFGGPD</sequence>
<evidence type="ECO:0000256" key="2">
    <source>
        <dbReference type="RuleBase" id="RU003613"/>
    </source>
</evidence>
<evidence type="ECO:0000259" key="3">
    <source>
        <dbReference type="Pfam" id="PF04354"/>
    </source>
</evidence>
<keyword evidence="2" id="KW-0997">Cell inner membrane</keyword>
<reference evidence="4" key="1">
    <citation type="journal article" name="DNA Res.">
        <title>The physiological potential of anammox bacteria as revealed by their core genome structure.</title>
        <authorList>
            <person name="Okubo T."/>
            <person name="Toyoda A."/>
            <person name="Fukuhara K."/>
            <person name="Uchiyama I."/>
            <person name="Harigaya Y."/>
            <person name="Kuroiwa M."/>
            <person name="Suzuki T."/>
            <person name="Murakami Y."/>
            <person name="Suwa Y."/>
            <person name="Takami H."/>
        </authorList>
    </citation>
    <scope>NUCLEOTIDE SEQUENCE</scope>
    <source>
        <strain evidence="4">317325-2</strain>
    </source>
</reference>